<evidence type="ECO:0000313" key="3">
    <source>
        <dbReference type="Proteomes" id="UP001181693"/>
    </source>
</evidence>
<dbReference type="EMBL" id="DYDO01000001">
    <property type="protein sequence ID" value="DBA32237.1"/>
    <property type="molecule type" value="Genomic_DNA"/>
</dbReference>
<reference evidence="2" key="1">
    <citation type="thesis" date="2020" institute="ProQuest LLC" country="789 East Eisenhower Parkway, Ann Arbor, MI, USA">
        <title>Comparative Genomics and Chromosome Evolution.</title>
        <authorList>
            <person name="Mudd A.B."/>
        </authorList>
    </citation>
    <scope>NUCLEOTIDE SEQUENCE</scope>
    <source>
        <strain evidence="2">1538</strain>
        <tissue evidence="2">Blood</tissue>
    </source>
</reference>
<name>A0AAV3B4W6_PYXAD</name>
<proteinExistence type="predicted"/>
<gene>
    <name evidence="2" type="ORF">GDO54_000045</name>
</gene>
<feature type="region of interest" description="Disordered" evidence="1">
    <location>
        <begin position="1"/>
        <end position="33"/>
    </location>
</feature>
<dbReference type="Proteomes" id="UP001181693">
    <property type="component" value="Unassembled WGS sequence"/>
</dbReference>
<comment type="caution">
    <text evidence="2">The sequence shown here is derived from an EMBL/GenBank/DDBJ whole genome shotgun (WGS) entry which is preliminary data.</text>
</comment>
<feature type="compositionally biased region" description="Polar residues" evidence="1">
    <location>
        <begin position="21"/>
        <end position="33"/>
    </location>
</feature>
<organism evidence="2 3">
    <name type="scientific">Pyxicephalus adspersus</name>
    <name type="common">African bullfrog</name>
    <dbReference type="NCBI Taxonomy" id="30357"/>
    <lineage>
        <taxon>Eukaryota</taxon>
        <taxon>Metazoa</taxon>
        <taxon>Chordata</taxon>
        <taxon>Craniata</taxon>
        <taxon>Vertebrata</taxon>
        <taxon>Euteleostomi</taxon>
        <taxon>Amphibia</taxon>
        <taxon>Batrachia</taxon>
        <taxon>Anura</taxon>
        <taxon>Neobatrachia</taxon>
        <taxon>Ranoidea</taxon>
        <taxon>Pyxicephalidae</taxon>
        <taxon>Pyxicephalinae</taxon>
        <taxon>Pyxicephalus</taxon>
    </lineage>
</organism>
<protein>
    <submittedName>
        <fullName evidence="2">Uncharacterized protein</fullName>
    </submittedName>
</protein>
<accession>A0AAV3B4W6</accession>
<evidence type="ECO:0000256" key="1">
    <source>
        <dbReference type="SAM" id="MobiDB-lite"/>
    </source>
</evidence>
<evidence type="ECO:0000313" key="2">
    <source>
        <dbReference type="EMBL" id="DBA32237.1"/>
    </source>
</evidence>
<dbReference type="AlphaFoldDB" id="A0AAV3B4W6"/>
<keyword evidence="3" id="KW-1185">Reference proteome</keyword>
<sequence>MSLNGKRGRQLFQPRWPTAPRTHTSPGRGISSPQDTIAIDYKLLAQEVSHSLKPSPAHFICTILAATAPNRYHYQTLGKYSRAATKSQ</sequence>